<keyword evidence="3" id="KW-1185">Reference proteome</keyword>
<feature type="region of interest" description="Disordered" evidence="1">
    <location>
        <begin position="702"/>
        <end position="728"/>
    </location>
</feature>
<dbReference type="KEGG" id="ati:AL072_08730"/>
<gene>
    <name evidence="2" type="ORF">AL072_08730</name>
</gene>
<feature type="region of interest" description="Disordered" evidence="1">
    <location>
        <begin position="172"/>
        <end position="203"/>
    </location>
</feature>
<proteinExistence type="predicted"/>
<reference evidence="2 3" key="2">
    <citation type="journal article" date="2016" name="Genome Announc.">
        <title>Complete Genome Sequence of a Strain of Azospirillum thiophilum Isolated from a Sulfide Spring.</title>
        <authorList>
            <person name="Fomenkov A."/>
            <person name="Vincze T."/>
            <person name="Grabovich M."/>
            <person name="Anton B.P."/>
            <person name="Dubinina G."/>
            <person name="Orlova M."/>
            <person name="Belousova E."/>
            <person name="Roberts R.J."/>
        </authorList>
    </citation>
    <scope>NUCLEOTIDE SEQUENCE [LARGE SCALE GENOMIC DNA]</scope>
    <source>
        <strain evidence="2 3">BV-S</strain>
    </source>
</reference>
<dbReference type="RefSeq" id="WP_045580658.1">
    <property type="nucleotide sequence ID" value="NZ_CP012401.1"/>
</dbReference>
<evidence type="ECO:0000313" key="3">
    <source>
        <dbReference type="Proteomes" id="UP000069935"/>
    </source>
</evidence>
<dbReference type="Proteomes" id="UP000069935">
    <property type="component" value="Chromosome 1"/>
</dbReference>
<evidence type="ECO:0000256" key="1">
    <source>
        <dbReference type="SAM" id="MobiDB-lite"/>
    </source>
</evidence>
<dbReference type="EMBL" id="CP012401">
    <property type="protein sequence ID" value="ALG70985.1"/>
    <property type="molecule type" value="Genomic_DNA"/>
</dbReference>
<feature type="compositionally biased region" description="Low complexity" evidence="1">
    <location>
        <begin position="408"/>
        <end position="419"/>
    </location>
</feature>
<feature type="compositionally biased region" description="Basic and acidic residues" evidence="1">
    <location>
        <begin position="475"/>
        <end position="489"/>
    </location>
</feature>
<evidence type="ECO:0000313" key="2">
    <source>
        <dbReference type="EMBL" id="ALG70985.1"/>
    </source>
</evidence>
<feature type="region of interest" description="Disordered" evidence="1">
    <location>
        <begin position="291"/>
        <end position="327"/>
    </location>
</feature>
<feature type="region of interest" description="Disordered" evidence="1">
    <location>
        <begin position="385"/>
        <end position="560"/>
    </location>
</feature>
<name>A0AAC8VXB9_9PROT</name>
<protein>
    <submittedName>
        <fullName evidence="2">Uncharacterized protein</fullName>
    </submittedName>
</protein>
<sequence length="728" mass="79584">MIVKTSQRSGSGWLAAHLTRTDTNEAVRIVGGRGVIALDVRCALRQFDAQWRVSPTRARDFLIHAVLSPHHPLSDGEWAEAWDLYESQHVLIGQPYIEVEHAKPGETGRPSHRHRVYLRIRQDGRAIPLNHSYRVNEVVARLCELRFGHPVTKGAHNRAVVAHLEQNGYSDEADQLRGLTTRRRPRAARSESEAQQESRSGSSKAAAAEIVVAAWRSADGPHARRAALAEAGLVLARGDRRDTVLAVDTGGESWALHRLLGTGERGAWTAARVRGDLEAVIDALPSIEELRSSRHGGTDQQGKGLRSNKADPFVGAPTVPPAELETSATPAPTLEDEAEAYWASEFDDEIPVISAPALPMPVICRLGADASIPEASSAFGFHGTADAEEGEVDGPLMEPARPVTASSPLPTAAETAAVPPAAPDVRSGTTSSADVPSGLDHVRAAPLRRRKAERAREETARAKFPSQTSAQRSPIADRRKNPAPERDDPPVAVDRSGNRAGTEPPMPINMPAADHMDRLGLSSRDRRRPSPPPVPDRLEREDYGARQPWDRPSVSQMEEARRRAAHNTKLTTRLINDLTAQTPSHTTSAASALIPSPAPDDSIVTLLRTYAGALMDWWNSRRLPGDDHDAHRRRLDQAWRALLIATRRWLSERLAGRNSEAVQAFLTQEIGRNHPDASEAHEGWLDRKYQPAAATVHVIDRTSTGASSVRENNGPRFRTGLERPWTGE</sequence>
<organism evidence="2 3">
    <name type="scientific">Azospirillum thiophilum</name>
    <dbReference type="NCBI Taxonomy" id="528244"/>
    <lineage>
        <taxon>Bacteria</taxon>
        <taxon>Pseudomonadati</taxon>
        <taxon>Pseudomonadota</taxon>
        <taxon>Alphaproteobacteria</taxon>
        <taxon>Rhodospirillales</taxon>
        <taxon>Azospirillaceae</taxon>
        <taxon>Azospirillum</taxon>
    </lineage>
</organism>
<feature type="compositionally biased region" description="Low complexity" evidence="1">
    <location>
        <begin position="193"/>
        <end position="203"/>
    </location>
</feature>
<accession>A0AAC8VXB9</accession>
<dbReference type="AlphaFoldDB" id="A0AAC8VXB9"/>
<reference evidence="3" key="1">
    <citation type="submission" date="2015-08" db="EMBL/GenBank/DDBJ databases">
        <title>Complete Genome Sequence of Azospirillum thiophilum BV-S.</title>
        <authorList>
            <person name="Fomenkov A."/>
            <person name="Vincze T."/>
            <person name="Grabovich M."/>
            <person name="Dubinina G."/>
            <person name="Orlova M."/>
            <person name="Belousova E."/>
            <person name="Roberts R.J."/>
        </authorList>
    </citation>
    <scope>NUCLEOTIDE SEQUENCE [LARGE SCALE GENOMIC DNA]</scope>
    <source>
        <strain evidence="3">BV-S</strain>
    </source>
</reference>
<feature type="compositionally biased region" description="Polar residues" evidence="1">
    <location>
        <begin position="702"/>
        <end position="711"/>
    </location>
</feature>